<keyword evidence="7" id="KW-0479">Metal-binding</keyword>
<dbReference type="Proteomes" id="UP000003175">
    <property type="component" value="Unassembled WGS sequence"/>
</dbReference>
<protein>
    <recommendedName>
        <fullName evidence="4 12">Anaerobic ribonucleoside-triphosphate reductase-activating protein</fullName>
        <ecNumber evidence="12">1.97.1.-</ecNumber>
    </recommendedName>
</protein>
<dbReference type="SFLD" id="SFLDG01066">
    <property type="entry name" value="organic_radical-activating_enz"/>
    <property type="match status" value="1"/>
</dbReference>
<evidence type="ECO:0000313" key="15">
    <source>
        <dbReference type="Proteomes" id="UP000003175"/>
    </source>
</evidence>
<evidence type="ECO:0000256" key="9">
    <source>
        <dbReference type="ARBA" id="ARBA00023004"/>
    </source>
</evidence>
<proteinExistence type="inferred from homology"/>
<comment type="function">
    <text evidence="2 12">Activation of anaerobic ribonucleoside-triphosphate reductase under anaerobic conditions by generation of an organic free radical, using S-adenosylmethionine and reduced flavodoxin as cosubstrates to produce 5'-deoxy-adenosine.</text>
</comment>
<sequence length="175" mass="18915">MSVSSTDSTEIHISGIARDSIVDGEGIRLTVFTQGCPRRCPGCHNPDTQPLVGGRMTTVGEIIAELDANPLLTGLTLSGGEPFLQPAALLPLARAAHERGLDVWSYSGFTLEELRAQGDPDVDALLDELDVLVDGDYREELRDLTLHFRGSRNQRVIDLAATRATGTLTLLYADE</sequence>
<dbReference type="NCBIfam" id="TIGR02491">
    <property type="entry name" value="NrdG"/>
    <property type="match status" value="1"/>
</dbReference>
<comment type="caution">
    <text evidence="14">The sequence shown here is derived from an EMBL/GenBank/DDBJ whole genome shotgun (WGS) entry which is preliminary data.</text>
</comment>
<comment type="catalytic activity">
    <reaction evidence="11">
        <text>glycyl-[protein] + reduced [flavodoxin] + S-adenosyl-L-methionine = glycin-2-yl radical-[protein] + semiquinone [flavodoxin] + 5'-deoxyadenosine + L-methionine + H(+)</text>
        <dbReference type="Rhea" id="RHEA:61976"/>
        <dbReference type="Rhea" id="RHEA-COMP:10622"/>
        <dbReference type="Rhea" id="RHEA-COMP:14480"/>
        <dbReference type="Rhea" id="RHEA-COMP:15993"/>
        <dbReference type="Rhea" id="RHEA-COMP:15994"/>
        <dbReference type="ChEBI" id="CHEBI:15378"/>
        <dbReference type="ChEBI" id="CHEBI:17319"/>
        <dbReference type="ChEBI" id="CHEBI:29947"/>
        <dbReference type="ChEBI" id="CHEBI:32722"/>
        <dbReference type="ChEBI" id="CHEBI:57618"/>
        <dbReference type="ChEBI" id="CHEBI:57844"/>
        <dbReference type="ChEBI" id="CHEBI:59789"/>
        <dbReference type="ChEBI" id="CHEBI:140311"/>
    </reaction>
</comment>
<dbReference type="PANTHER" id="PTHR30352:SF2">
    <property type="entry name" value="ANAEROBIC RIBONUCLEOSIDE-TRIPHOSPHATE REDUCTASE-ACTIVATING PROTEIN"/>
    <property type="match status" value="1"/>
</dbReference>
<dbReference type="Gene3D" id="3.20.20.70">
    <property type="entry name" value="Aldolase class I"/>
    <property type="match status" value="1"/>
</dbReference>
<dbReference type="EC" id="1.97.1.-" evidence="12"/>
<accession>A0ABP2MSV4</accession>
<feature type="domain" description="Radical SAM core" evidence="13">
    <location>
        <begin position="22"/>
        <end position="175"/>
    </location>
</feature>
<evidence type="ECO:0000256" key="3">
    <source>
        <dbReference type="ARBA" id="ARBA00009777"/>
    </source>
</evidence>
<dbReference type="SFLD" id="SFLDS00029">
    <property type="entry name" value="Radical_SAM"/>
    <property type="match status" value="1"/>
</dbReference>
<evidence type="ECO:0000256" key="4">
    <source>
        <dbReference type="ARBA" id="ARBA00014281"/>
    </source>
</evidence>
<dbReference type="InterPro" id="IPR034457">
    <property type="entry name" value="Organic_radical-activating"/>
</dbReference>
<dbReference type="InterPro" id="IPR058240">
    <property type="entry name" value="rSAM_sf"/>
</dbReference>
<dbReference type="PROSITE" id="PS01087">
    <property type="entry name" value="RADICAL_ACTIVATING"/>
    <property type="match status" value="1"/>
</dbReference>
<reference evidence="14 15" key="1">
    <citation type="submission" date="2011-08" db="EMBL/GenBank/DDBJ databases">
        <title>The Genome Sequence of Selenomonas noxia F0398.</title>
        <authorList>
            <consortium name="The Broad Institute Genome Sequencing Platform"/>
            <person name="Earl A."/>
            <person name="Ward D."/>
            <person name="Feldgarden M."/>
            <person name="Gevers D."/>
            <person name="Izard J."/>
            <person name="Ganesan A."/>
            <person name="Blanton J.M."/>
            <person name="Baranova O.V."/>
            <person name="Tanner A.C."/>
            <person name="Dewhirst F.E."/>
            <person name="Young S.K."/>
            <person name="Zeng Q."/>
            <person name="Gargeya S."/>
            <person name="Fitzgerald M."/>
            <person name="Haas B."/>
            <person name="Abouelleil A."/>
            <person name="Alvarado L."/>
            <person name="Arachchi H.M."/>
            <person name="Berlin A."/>
            <person name="Brown A."/>
            <person name="Chapman S.B."/>
            <person name="Chen Z."/>
            <person name="Dunbar C."/>
            <person name="Freedman E."/>
            <person name="Gearin G."/>
            <person name="Gellesch M."/>
            <person name="Goldberg J."/>
            <person name="Griggs A."/>
            <person name="Gujja S."/>
            <person name="Heiman D."/>
            <person name="Howarth C."/>
            <person name="Larson L."/>
            <person name="Lui A."/>
            <person name="MacDonald P.J.P."/>
            <person name="Montmayeur A."/>
            <person name="Murphy C."/>
            <person name="Neiman D."/>
            <person name="Pearson M."/>
            <person name="Priest M."/>
            <person name="Roberts A."/>
            <person name="Saif S."/>
            <person name="Shea T."/>
            <person name="Shenoy N."/>
            <person name="Sisk P."/>
            <person name="Stolte C."/>
            <person name="Sykes S."/>
            <person name="Wortman J."/>
            <person name="Nusbaum C."/>
            <person name="Birren B."/>
        </authorList>
    </citation>
    <scope>NUCLEOTIDE SEQUENCE [LARGE SCALE GENOMIC DNA]</scope>
    <source>
        <strain evidence="14 15">F0398</strain>
    </source>
</reference>
<dbReference type="SFLD" id="SFLDG01063">
    <property type="entry name" value="activating_enzymes__group_1"/>
    <property type="match status" value="1"/>
</dbReference>
<dbReference type="SUPFAM" id="SSF102114">
    <property type="entry name" value="Radical SAM enzymes"/>
    <property type="match status" value="1"/>
</dbReference>
<gene>
    <name evidence="14" type="ORF">HMPREF9432_00445</name>
</gene>
<dbReference type="InterPro" id="IPR007197">
    <property type="entry name" value="rSAM"/>
</dbReference>
<keyword evidence="10" id="KW-0411">Iron-sulfur</keyword>
<dbReference type="PROSITE" id="PS51918">
    <property type="entry name" value="RADICAL_SAM"/>
    <property type="match status" value="1"/>
</dbReference>
<dbReference type="RefSeq" id="WP_006695913.1">
    <property type="nucleotide sequence ID" value="NZ_JH376857.1"/>
</dbReference>
<name>A0ABP2MSV4_9FIRM</name>
<evidence type="ECO:0000256" key="6">
    <source>
        <dbReference type="ARBA" id="ARBA00022691"/>
    </source>
</evidence>
<evidence type="ECO:0000256" key="1">
    <source>
        <dbReference type="ARBA" id="ARBA00001966"/>
    </source>
</evidence>
<dbReference type="InterPro" id="IPR012837">
    <property type="entry name" value="NrdG"/>
</dbReference>
<evidence type="ECO:0000256" key="5">
    <source>
        <dbReference type="ARBA" id="ARBA00022485"/>
    </source>
</evidence>
<keyword evidence="9" id="KW-0408">Iron</keyword>
<evidence type="ECO:0000256" key="2">
    <source>
        <dbReference type="ARBA" id="ARBA00003852"/>
    </source>
</evidence>
<keyword evidence="5" id="KW-0004">4Fe-4S</keyword>
<evidence type="ECO:0000256" key="10">
    <source>
        <dbReference type="ARBA" id="ARBA00023014"/>
    </source>
</evidence>
<evidence type="ECO:0000256" key="8">
    <source>
        <dbReference type="ARBA" id="ARBA00023002"/>
    </source>
</evidence>
<dbReference type="PANTHER" id="PTHR30352">
    <property type="entry name" value="PYRUVATE FORMATE-LYASE-ACTIVATING ENZYME"/>
    <property type="match status" value="1"/>
</dbReference>
<evidence type="ECO:0000256" key="11">
    <source>
        <dbReference type="ARBA" id="ARBA00047365"/>
    </source>
</evidence>
<keyword evidence="15" id="KW-1185">Reference proteome</keyword>
<dbReference type="InterPro" id="IPR013785">
    <property type="entry name" value="Aldolase_TIM"/>
</dbReference>
<keyword evidence="6" id="KW-0949">S-adenosyl-L-methionine</keyword>
<comment type="cofactor">
    <cofactor evidence="1">
        <name>[4Fe-4S] cluster</name>
        <dbReference type="ChEBI" id="CHEBI:49883"/>
    </cofactor>
</comment>
<comment type="similarity">
    <text evidence="3 12">Belongs to the organic radical-activating enzymes family.</text>
</comment>
<evidence type="ECO:0000256" key="7">
    <source>
        <dbReference type="ARBA" id="ARBA00022723"/>
    </source>
</evidence>
<dbReference type="SFLD" id="SFLDF00299">
    <property type="entry name" value="anaerobic_ribonucleoside-triph"/>
    <property type="match status" value="1"/>
</dbReference>
<evidence type="ECO:0000259" key="13">
    <source>
        <dbReference type="PROSITE" id="PS51918"/>
    </source>
</evidence>
<evidence type="ECO:0000313" key="14">
    <source>
        <dbReference type="EMBL" id="EHG25944.1"/>
    </source>
</evidence>
<dbReference type="PIRSF" id="PIRSF000368">
    <property type="entry name" value="NrdG"/>
    <property type="match status" value="1"/>
</dbReference>
<organism evidence="14 15">
    <name type="scientific">Selenomonas noxia F0398</name>
    <dbReference type="NCBI Taxonomy" id="702437"/>
    <lineage>
        <taxon>Bacteria</taxon>
        <taxon>Bacillati</taxon>
        <taxon>Bacillota</taxon>
        <taxon>Negativicutes</taxon>
        <taxon>Selenomonadales</taxon>
        <taxon>Selenomonadaceae</taxon>
        <taxon>Selenomonas</taxon>
    </lineage>
</organism>
<dbReference type="EMBL" id="ADGH01000003">
    <property type="protein sequence ID" value="EHG25944.1"/>
    <property type="molecule type" value="Genomic_DNA"/>
</dbReference>
<evidence type="ECO:0000256" key="12">
    <source>
        <dbReference type="PIRNR" id="PIRNR000368"/>
    </source>
</evidence>
<keyword evidence="8 12" id="KW-0560">Oxidoreductase</keyword>
<dbReference type="Pfam" id="PF13353">
    <property type="entry name" value="Fer4_12"/>
    <property type="match status" value="1"/>
</dbReference>
<dbReference type="InterPro" id="IPR001989">
    <property type="entry name" value="Radical_activat_CS"/>
</dbReference>